<dbReference type="RefSeq" id="XP_009766129.1">
    <property type="nucleotide sequence ID" value="XM_009767827.1"/>
</dbReference>
<dbReference type="AlphaFoldDB" id="A0A1U7VUN4"/>
<evidence type="ECO:0000313" key="1">
    <source>
        <dbReference type="Proteomes" id="UP000189701"/>
    </source>
</evidence>
<proteinExistence type="predicted"/>
<accession>A0A1U7VUN4</accession>
<name>A0A1U7VUN4_NICSY</name>
<sequence>MGPSVQNVCRRPLNLEYQPCELKNNTKKPQMNENQKGRKKITSLRRADVIKLAEFLCQRKKKESITN</sequence>
<reference evidence="1" key="1">
    <citation type="journal article" date="2013" name="Genome Biol.">
        <title>Reference genomes and transcriptomes of Nicotiana sylvestris and Nicotiana tomentosiformis.</title>
        <authorList>
            <person name="Sierro N."/>
            <person name="Battey J.N."/>
            <person name="Ouadi S."/>
            <person name="Bovet L."/>
            <person name="Goepfert S."/>
            <person name="Bakaher N."/>
            <person name="Peitsch M.C."/>
            <person name="Ivanov N.V."/>
        </authorList>
    </citation>
    <scope>NUCLEOTIDE SEQUENCE [LARGE SCALE GENOMIC DNA]</scope>
</reference>
<reference evidence="2" key="2">
    <citation type="submission" date="2025-08" db="UniProtKB">
        <authorList>
            <consortium name="RefSeq"/>
        </authorList>
    </citation>
    <scope>IDENTIFICATION</scope>
    <source>
        <tissue evidence="2">Leaf</tissue>
    </source>
</reference>
<protein>
    <submittedName>
        <fullName evidence="2">Uncharacterized protein LOC104217550</fullName>
    </submittedName>
</protein>
<organism evidence="1 2">
    <name type="scientific">Nicotiana sylvestris</name>
    <name type="common">Wood tobacco</name>
    <name type="synonym">South American tobacco</name>
    <dbReference type="NCBI Taxonomy" id="4096"/>
    <lineage>
        <taxon>Eukaryota</taxon>
        <taxon>Viridiplantae</taxon>
        <taxon>Streptophyta</taxon>
        <taxon>Embryophyta</taxon>
        <taxon>Tracheophyta</taxon>
        <taxon>Spermatophyta</taxon>
        <taxon>Magnoliopsida</taxon>
        <taxon>eudicotyledons</taxon>
        <taxon>Gunneridae</taxon>
        <taxon>Pentapetalae</taxon>
        <taxon>asterids</taxon>
        <taxon>lamiids</taxon>
        <taxon>Solanales</taxon>
        <taxon>Solanaceae</taxon>
        <taxon>Nicotianoideae</taxon>
        <taxon>Nicotianeae</taxon>
        <taxon>Nicotiana</taxon>
    </lineage>
</organism>
<dbReference type="Proteomes" id="UP000189701">
    <property type="component" value="Unplaced"/>
</dbReference>
<keyword evidence="1" id="KW-1185">Reference proteome</keyword>
<gene>
    <name evidence="2" type="primary">LOC104217550</name>
</gene>
<evidence type="ECO:0000313" key="2">
    <source>
        <dbReference type="RefSeq" id="XP_009766129.1"/>
    </source>
</evidence>